<evidence type="ECO:0000256" key="1">
    <source>
        <dbReference type="ARBA" id="ARBA00004123"/>
    </source>
</evidence>
<dbReference type="Gene3D" id="3.30.420.10">
    <property type="entry name" value="Ribonuclease H-like superfamily/Ribonuclease H"/>
    <property type="match status" value="1"/>
</dbReference>
<evidence type="ECO:0000313" key="9">
    <source>
        <dbReference type="EMBL" id="KAK5991644.1"/>
    </source>
</evidence>
<keyword evidence="4" id="KW-0862">Zinc</keyword>
<comment type="caution">
    <text evidence="9">The sequence shown here is derived from an EMBL/GenBank/DDBJ whole genome shotgun (WGS) entry which is preliminary data.</text>
</comment>
<dbReference type="Pfam" id="PF05699">
    <property type="entry name" value="Dimer_Tnp_hAT"/>
    <property type="match status" value="1"/>
</dbReference>
<feature type="compositionally biased region" description="Polar residues" evidence="6">
    <location>
        <begin position="1181"/>
        <end position="1191"/>
    </location>
</feature>
<evidence type="ECO:0000256" key="7">
    <source>
        <dbReference type="SAM" id="Phobius"/>
    </source>
</evidence>
<organism evidence="9 10">
    <name type="scientific">Cladobotryum mycophilum</name>
    <dbReference type="NCBI Taxonomy" id="491253"/>
    <lineage>
        <taxon>Eukaryota</taxon>
        <taxon>Fungi</taxon>
        <taxon>Dikarya</taxon>
        <taxon>Ascomycota</taxon>
        <taxon>Pezizomycotina</taxon>
        <taxon>Sordariomycetes</taxon>
        <taxon>Hypocreomycetidae</taxon>
        <taxon>Hypocreales</taxon>
        <taxon>Hypocreaceae</taxon>
        <taxon>Cladobotryum</taxon>
    </lineage>
</organism>
<keyword evidence="7" id="KW-0812">Transmembrane</keyword>
<dbReference type="InterPro" id="IPR002156">
    <property type="entry name" value="RNaseH_domain"/>
</dbReference>
<feature type="region of interest" description="Disordered" evidence="6">
    <location>
        <begin position="1"/>
        <end position="25"/>
    </location>
</feature>
<keyword evidence="10" id="KW-1185">Reference proteome</keyword>
<dbReference type="PANTHER" id="PTHR46481:SF10">
    <property type="entry name" value="ZINC FINGER BED DOMAIN-CONTAINING PROTEIN 39"/>
    <property type="match status" value="1"/>
</dbReference>
<evidence type="ECO:0000256" key="5">
    <source>
        <dbReference type="ARBA" id="ARBA00023242"/>
    </source>
</evidence>
<keyword evidence="7" id="KW-0472">Membrane</keyword>
<feature type="transmembrane region" description="Helical" evidence="7">
    <location>
        <begin position="1143"/>
        <end position="1166"/>
    </location>
</feature>
<evidence type="ECO:0000313" key="10">
    <source>
        <dbReference type="Proteomes" id="UP001338125"/>
    </source>
</evidence>
<dbReference type="EMBL" id="JAVFKD010000014">
    <property type="protein sequence ID" value="KAK5991644.1"/>
    <property type="molecule type" value="Genomic_DNA"/>
</dbReference>
<evidence type="ECO:0000256" key="6">
    <source>
        <dbReference type="SAM" id="MobiDB-lite"/>
    </source>
</evidence>
<feature type="region of interest" description="Disordered" evidence="6">
    <location>
        <begin position="1105"/>
        <end position="1139"/>
    </location>
</feature>
<accession>A0ABR0SHJ2</accession>
<evidence type="ECO:0000256" key="2">
    <source>
        <dbReference type="ARBA" id="ARBA00022723"/>
    </source>
</evidence>
<proteinExistence type="predicted"/>
<gene>
    <name evidence="9" type="ORF">PT974_09929</name>
</gene>
<dbReference type="InterPro" id="IPR052035">
    <property type="entry name" value="ZnF_BED_domain_contain"/>
</dbReference>
<dbReference type="PROSITE" id="PS50879">
    <property type="entry name" value="RNASE_H_1"/>
    <property type="match status" value="1"/>
</dbReference>
<feature type="region of interest" description="Disordered" evidence="6">
    <location>
        <begin position="1171"/>
        <end position="1231"/>
    </location>
</feature>
<keyword evidence="3" id="KW-0863">Zinc-finger</keyword>
<evidence type="ECO:0000256" key="3">
    <source>
        <dbReference type="ARBA" id="ARBA00022771"/>
    </source>
</evidence>
<name>A0ABR0SHJ2_9HYPO</name>
<dbReference type="InterPro" id="IPR008906">
    <property type="entry name" value="HATC_C_dom"/>
</dbReference>
<comment type="subcellular location">
    <subcellularLocation>
        <location evidence="1">Nucleus</location>
    </subcellularLocation>
</comment>
<dbReference type="CDD" id="cd09276">
    <property type="entry name" value="Rnase_HI_RT_non_LTR"/>
    <property type="match status" value="1"/>
</dbReference>
<evidence type="ECO:0000256" key="4">
    <source>
        <dbReference type="ARBA" id="ARBA00022833"/>
    </source>
</evidence>
<sequence>MDLTSSPQLQTDDSSGFSKESSLPPLLQTNNEAWKDFPWIKFPGYTKTTRSGVLTSWIWRYGFDIELQMNPKQKKWVCQRCIKKWEPISFNACGIANAEHHLREAHSLDDPTGKRKRKRREESPFLPVKQRTIDMIFNLNAHLPRDQAIINALKTNFVKEAFQQCLVNWIVDANLPFRTLEHPRLRQAFEYANPLVKDSNTMINHATIRNRLIAEFNSNKDVIKQTLRKSPGLIHIAFDGWRSRNQHTLFGITCCYLDPAFHLQKLVLGLPELRDSHTGANIANEIANILDEYDINDKIGYFSLDNASNNDTAMASLATKYEWTDKGSDRRIRCFGHILNLAVKAFLFGNDSDKFNDDIPESEVFEEEAHTLWLKTGPVGKLHNLVTWIRRSDSLTQSFLKLQEEWNDKHPANRRKVLHLIQDNATRWLSQYYMIERALLRREVIEDLWDEQSKLWKRSKKKNIPFCLRPESQLTDDDWKILEKMRLILEDFERVLKEMEGDGQQRQRRDGSITALGVIWEVLPAFEFLLATLEKAKTDSFHLPFENRWRISVNSAWVVLDKYYRRLDETPVYYAAVSLHPKYRFKYFEEWWSPNTQWISSAKNIVKNLWENQYKYQLLGDAAMTLCIRQPKKTRTPFDCYRTANPLLLSQLDADEDDAPEDEFDRWLLDTHPNDSKVSDPFEYWMLKQEEYPHLSRMAIDILSVPPMSAEPERLFSLLEDLTFDNYRAFYTDGSQSTHKGTVTNSCAYYEDSLSRQNEAAKTARVARFWNLGSYIEVADAELIAISKVLDALLLSRTNQPTAYIFVDSQTAIIKIKGPGEISYRIRAQLYLLSQQSIAITVAWVPSHTGIPGNEIADQLAKKGLEASYRGRPYASLSYLNRKIRKTTIQQWQTSWASKEIREETGQRARGLGIQYRRIAQDNLSFSLKANLIKGPRSTQSAYIQLKLGIGCSQRHTTQHLLLRYSRYQGPRKALQKALGPGAQLTLQKLFTTKLGKEALIGFLTSTKICFAIRRNNTCHVSEQTCATTWDTWTACCPHDSYCPGRDKKYFNNICCPDSSNCTALITNPAQGFYVSGQAYVGCAGAGVKGNADFIDLAAKTTGTLPTVSTSSTTPTSMSSSDLATTTPSNNSTSSSQTTNTGAIAGGVVGGVVGLAAIIVAAFFFLRHRKRQPSPEEMKSSKSGNPSSGRQQAEHGEQMVQPIELDPRARPAELIGNNTPLEVPYELPGNR</sequence>
<keyword evidence="5" id="KW-0539">Nucleus</keyword>
<keyword evidence="7" id="KW-1133">Transmembrane helix</keyword>
<feature type="compositionally biased region" description="Basic and acidic residues" evidence="6">
    <location>
        <begin position="104"/>
        <end position="113"/>
    </location>
</feature>
<feature type="domain" description="RNase H type-1" evidence="8">
    <location>
        <begin position="724"/>
        <end position="866"/>
    </location>
</feature>
<dbReference type="InterPro" id="IPR036397">
    <property type="entry name" value="RNaseH_sf"/>
</dbReference>
<reference evidence="9 10" key="1">
    <citation type="submission" date="2024-01" db="EMBL/GenBank/DDBJ databases">
        <title>Complete genome of Cladobotryum mycophilum ATHUM6906.</title>
        <authorList>
            <person name="Christinaki A.C."/>
            <person name="Myridakis A.I."/>
            <person name="Kouvelis V.N."/>
        </authorList>
    </citation>
    <scope>NUCLEOTIDE SEQUENCE [LARGE SCALE GENOMIC DNA]</scope>
    <source>
        <strain evidence="9 10">ATHUM6906</strain>
    </source>
</reference>
<dbReference type="PANTHER" id="PTHR46481">
    <property type="entry name" value="ZINC FINGER BED DOMAIN-CONTAINING PROTEIN 4"/>
    <property type="match status" value="1"/>
</dbReference>
<dbReference type="Pfam" id="PF00075">
    <property type="entry name" value="RNase_H"/>
    <property type="match status" value="1"/>
</dbReference>
<dbReference type="SUPFAM" id="SSF53098">
    <property type="entry name" value="Ribonuclease H-like"/>
    <property type="match status" value="2"/>
</dbReference>
<dbReference type="InterPro" id="IPR012337">
    <property type="entry name" value="RNaseH-like_sf"/>
</dbReference>
<feature type="region of interest" description="Disordered" evidence="6">
    <location>
        <begin position="104"/>
        <end position="123"/>
    </location>
</feature>
<protein>
    <submittedName>
        <fullName evidence="9">AC transposase-like protein</fullName>
    </submittedName>
</protein>
<evidence type="ECO:0000259" key="8">
    <source>
        <dbReference type="PROSITE" id="PS50879"/>
    </source>
</evidence>
<keyword evidence="2" id="KW-0479">Metal-binding</keyword>
<dbReference type="Proteomes" id="UP001338125">
    <property type="component" value="Unassembled WGS sequence"/>
</dbReference>